<keyword evidence="3" id="KW-1185">Reference proteome</keyword>
<dbReference type="PANTHER" id="PTHR43000">
    <property type="entry name" value="DTDP-D-GLUCOSE 4,6-DEHYDRATASE-RELATED"/>
    <property type="match status" value="1"/>
</dbReference>
<name>A0ABU0P2T5_STRRH</name>
<reference evidence="2 3" key="1">
    <citation type="submission" date="2023-07" db="EMBL/GenBank/DDBJ databases">
        <title>Comparative genomics of wheat-associated soil bacteria to identify genetic determinants of phenazine resistance.</title>
        <authorList>
            <person name="Mouncey N."/>
        </authorList>
    </citation>
    <scope>NUCLEOTIDE SEQUENCE [LARGE SCALE GENOMIC DNA]</scope>
    <source>
        <strain evidence="2 3">B2I6</strain>
    </source>
</reference>
<gene>
    <name evidence="2" type="ORF">QF030_007886</name>
</gene>
<dbReference type="Proteomes" id="UP001230654">
    <property type="component" value="Unassembled WGS sequence"/>
</dbReference>
<evidence type="ECO:0000313" key="3">
    <source>
        <dbReference type="Proteomes" id="UP001230654"/>
    </source>
</evidence>
<protein>
    <submittedName>
        <fullName evidence="2">Thioester reductase-like protein</fullName>
    </submittedName>
</protein>
<dbReference type="SUPFAM" id="SSF51735">
    <property type="entry name" value="NAD(P)-binding Rossmann-fold domains"/>
    <property type="match status" value="1"/>
</dbReference>
<accession>A0ABU0P2T5</accession>
<organism evidence="2 3">
    <name type="scientific">Streptomyces rishiriensis</name>
    <dbReference type="NCBI Taxonomy" id="68264"/>
    <lineage>
        <taxon>Bacteria</taxon>
        <taxon>Bacillati</taxon>
        <taxon>Actinomycetota</taxon>
        <taxon>Actinomycetes</taxon>
        <taxon>Kitasatosporales</taxon>
        <taxon>Streptomycetaceae</taxon>
        <taxon>Streptomyces</taxon>
    </lineage>
</organism>
<sequence length="332" mass="36384">MELTNTPGEVIAELPNRLRVVETDLAQPRLGLSTALFRQLADELDVIWHSAGNINLDDDLEALRRVNVDGTRNVLELAAVGVRKPMVFHVSTAFVAGARPEGVIYEDELDGAHGFENGYERSKYEAEVLVHEWSRAHGRPVGIMRPGILVTDLSPDAELPQHPLQFISRIVQASARGDGLALAGRGVAEEDRPVVRMTGRHDGHLNLMPVEHAAAVMVRLASGAPSGRVDTYQVVHDHEVATTVLVALLERLVPVRVRLVEKKPDDPTSLEATADLYPGFTPYLSHRRRFDDTRVRTRLGPVSSGIRVDLDYLTTGLSTKQSTQSTSAAGVR</sequence>
<evidence type="ECO:0000259" key="1">
    <source>
        <dbReference type="Pfam" id="PF07993"/>
    </source>
</evidence>
<feature type="domain" description="Thioester reductase (TE)" evidence="1">
    <location>
        <begin position="13"/>
        <end position="216"/>
    </location>
</feature>
<dbReference type="Gene3D" id="3.40.50.720">
    <property type="entry name" value="NAD(P)-binding Rossmann-like Domain"/>
    <property type="match status" value="1"/>
</dbReference>
<evidence type="ECO:0000313" key="2">
    <source>
        <dbReference type="EMBL" id="MDQ0585708.1"/>
    </source>
</evidence>
<proteinExistence type="predicted"/>
<comment type="caution">
    <text evidence="2">The sequence shown here is derived from an EMBL/GenBank/DDBJ whole genome shotgun (WGS) entry which is preliminary data.</text>
</comment>
<dbReference type="Pfam" id="PF07993">
    <property type="entry name" value="NAD_binding_4"/>
    <property type="match status" value="1"/>
</dbReference>
<dbReference type="EMBL" id="JAUSWV010000002">
    <property type="protein sequence ID" value="MDQ0585708.1"/>
    <property type="molecule type" value="Genomic_DNA"/>
</dbReference>
<dbReference type="InterPro" id="IPR036291">
    <property type="entry name" value="NAD(P)-bd_dom_sf"/>
</dbReference>
<dbReference type="InterPro" id="IPR013120">
    <property type="entry name" value="FAR_NAD-bd"/>
</dbReference>